<dbReference type="InterPro" id="IPR001387">
    <property type="entry name" value="Cro/C1-type_HTH"/>
</dbReference>
<dbReference type="SUPFAM" id="SSF47413">
    <property type="entry name" value="lambda repressor-like DNA-binding domains"/>
    <property type="match status" value="1"/>
</dbReference>
<feature type="domain" description="HTH cro/C1-type" evidence="1">
    <location>
        <begin position="23"/>
        <end position="77"/>
    </location>
</feature>
<dbReference type="InterPro" id="IPR010982">
    <property type="entry name" value="Lambda_DNA-bd_dom_sf"/>
</dbReference>
<dbReference type="Gene3D" id="1.10.260.40">
    <property type="entry name" value="lambda repressor-like DNA-binding domains"/>
    <property type="match status" value="1"/>
</dbReference>
<proteinExistence type="predicted"/>
<reference evidence="2" key="2">
    <citation type="journal article" date="2018" name="ISME J.">
        <title>A dynamic microbial community with high functional redundancy inhabits the cold, oxic subseafloor aquifer.</title>
        <authorList>
            <person name="Tully B.J."/>
            <person name="Wheat C.G."/>
            <person name="Glazer B.T."/>
            <person name="Huber J.A."/>
        </authorList>
    </citation>
    <scope>NUCLEOTIDE SEQUENCE</scope>
    <source>
        <strain evidence="2">NORP83</strain>
    </source>
</reference>
<dbReference type="GO" id="GO:0003677">
    <property type="term" value="F:DNA binding"/>
    <property type="evidence" value="ECO:0007669"/>
    <property type="project" value="InterPro"/>
</dbReference>
<name>A0A2A4Z0W6_9PROT</name>
<accession>A0A2A4Z0W6</accession>
<organism evidence="2">
    <name type="scientific">OCS116 cluster bacterium</name>
    <dbReference type="NCBI Taxonomy" id="2030921"/>
    <lineage>
        <taxon>Bacteria</taxon>
        <taxon>Pseudomonadati</taxon>
        <taxon>Pseudomonadota</taxon>
        <taxon>Alphaproteobacteria</taxon>
        <taxon>OCS116 cluster</taxon>
    </lineage>
</organism>
<comment type="caution">
    <text evidence="2">The sequence shown here is derived from an EMBL/GenBank/DDBJ whole genome shotgun (WGS) entry which is preliminary data.</text>
</comment>
<gene>
    <name evidence="2" type="ORF">COB13_09495</name>
</gene>
<dbReference type="PROSITE" id="PS50943">
    <property type="entry name" value="HTH_CROC1"/>
    <property type="match status" value="1"/>
</dbReference>
<sequence length="100" mass="11881">MKQTDDKSSDRLVSIRIDIANRMRLVRRVLGFSQKEFALKLEFSLSSYKSYEIARRDLPLIQAIIFCEKFNIELQWLVYGEGLPQKELDNEFLMTLIDYK</sequence>
<evidence type="ECO:0000259" key="1">
    <source>
        <dbReference type="PROSITE" id="PS50943"/>
    </source>
</evidence>
<reference key="1">
    <citation type="submission" date="2017-08" db="EMBL/GenBank/DDBJ databases">
        <title>A dynamic microbial community with high functional redundancy inhabits the cold, oxic subseafloor aquifer.</title>
        <authorList>
            <person name="Tully B.J."/>
            <person name="Wheat C.G."/>
            <person name="Glazer B.T."/>
            <person name="Huber J.A."/>
        </authorList>
    </citation>
    <scope>NUCLEOTIDE SEQUENCE [LARGE SCALE GENOMIC DNA]</scope>
</reference>
<evidence type="ECO:0000313" key="2">
    <source>
        <dbReference type="EMBL" id="PCJ00531.1"/>
    </source>
</evidence>
<dbReference type="AlphaFoldDB" id="A0A2A4Z0W6"/>
<dbReference type="Pfam" id="PF01381">
    <property type="entry name" value="HTH_3"/>
    <property type="match status" value="1"/>
</dbReference>
<dbReference type="SMART" id="SM00530">
    <property type="entry name" value="HTH_XRE"/>
    <property type="match status" value="1"/>
</dbReference>
<dbReference type="EMBL" id="NVUS01000011">
    <property type="protein sequence ID" value="PCJ00531.1"/>
    <property type="molecule type" value="Genomic_DNA"/>
</dbReference>
<dbReference type="CDD" id="cd00093">
    <property type="entry name" value="HTH_XRE"/>
    <property type="match status" value="1"/>
</dbReference>
<protein>
    <recommendedName>
        <fullName evidence="1">HTH cro/C1-type domain-containing protein</fullName>
    </recommendedName>
</protein>